<evidence type="ECO:0000256" key="1">
    <source>
        <dbReference type="ARBA" id="ARBA00023239"/>
    </source>
</evidence>
<dbReference type="Pfam" id="PF00701">
    <property type="entry name" value="DHDPS"/>
    <property type="match status" value="1"/>
</dbReference>
<keyword evidence="4" id="KW-1185">Reference proteome</keyword>
<dbReference type="Proteomes" id="UP001206206">
    <property type="component" value="Unassembled WGS sequence"/>
</dbReference>
<dbReference type="InterPro" id="IPR013785">
    <property type="entry name" value="Aldolase_TIM"/>
</dbReference>
<dbReference type="EMBL" id="JANFNH010000003">
    <property type="protein sequence ID" value="MCQ4041477.1"/>
    <property type="molecule type" value="Genomic_DNA"/>
</dbReference>
<keyword evidence="1 2" id="KW-0456">Lyase</keyword>
<comment type="caution">
    <text evidence="3">The sequence shown here is derived from an EMBL/GenBank/DDBJ whole genome shotgun (WGS) entry which is preliminary data.</text>
</comment>
<dbReference type="PANTHER" id="PTHR42849">
    <property type="entry name" value="N-ACETYLNEURAMINATE LYASE"/>
    <property type="match status" value="1"/>
</dbReference>
<name>A0ABT1P7Y7_9ACTN</name>
<accession>A0ABT1P7Y7</accession>
<dbReference type="PIRSF" id="PIRSF001365">
    <property type="entry name" value="DHDPS"/>
    <property type="match status" value="1"/>
</dbReference>
<sequence>MFRGVTAALVTPLTDSGEVAEADVARLVASVRDHVDALLPALSTGEGWALTDRQWRAMVAATVRHAGGLPVLAGIEVPTTDLVLERARQAKELGATAVVATTPYGPRVGQQEMFRHYERLVAESGLAVIVYNESALSGNTIELDTLLRVCRVPGIVGIKDSSNSVESIKRLIAADPGVPVFQGMERLLLDSGPVDGYVVSLANVEPAFCARLFADPAPARADELAAHCDRYGLDRDDWYRALKVELRRRGVLTTDRTVADGGDRV</sequence>
<organism evidence="3 4">
    <name type="scientific">Streptantibioticus rubrisoli</name>
    <dbReference type="NCBI Taxonomy" id="1387313"/>
    <lineage>
        <taxon>Bacteria</taxon>
        <taxon>Bacillati</taxon>
        <taxon>Actinomycetota</taxon>
        <taxon>Actinomycetes</taxon>
        <taxon>Kitasatosporales</taxon>
        <taxon>Streptomycetaceae</taxon>
        <taxon>Streptantibioticus</taxon>
    </lineage>
</organism>
<dbReference type="Gene3D" id="3.20.20.70">
    <property type="entry name" value="Aldolase class I"/>
    <property type="match status" value="1"/>
</dbReference>
<reference evidence="3 4" key="1">
    <citation type="submission" date="2022-06" db="EMBL/GenBank/DDBJ databases">
        <title>Draft genome sequence of type strain Streptomyces rubrisoli DSM 42083.</title>
        <authorList>
            <person name="Duangmal K."/>
            <person name="Klaysubun C."/>
        </authorList>
    </citation>
    <scope>NUCLEOTIDE SEQUENCE [LARGE SCALE GENOMIC DNA]</scope>
    <source>
        <strain evidence="3 4">DSM 42083</strain>
    </source>
</reference>
<dbReference type="SUPFAM" id="SSF51569">
    <property type="entry name" value="Aldolase"/>
    <property type="match status" value="1"/>
</dbReference>
<dbReference type="SMART" id="SM01130">
    <property type="entry name" value="DHDPS"/>
    <property type="match status" value="1"/>
</dbReference>
<dbReference type="RefSeq" id="WP_255925464.1">
    <property type="nucleotide sequence ID" value="NZ_JANFNH010000003.1"/>
</dbReference>
<comment type="similarity">
    <text evidence="2">Belongs to the DapA family.</text>
</comment>
<evidence type="ECO:0000256" key="2">
    <source>
        <dbReference type="PIRNR" id="PIRNR001365"/>
    </source>
</evidence>
<dbReference type="PANTHER" id="PTHR42849:SF1">
    <property type="entry name" value="N-ACETYLNEURAMINATE LYASE"/>
    <property type="match status" value="1"/>
</dbReference>
<protein>
    <submittedName>
        <fullName evidence="3">Dihydrodipicolinate synthase family protein</fullName>
    </submittedName>
</protein>
<proteinExistence type="inferred from homology"/>
<evidence type="ECO:0000313" key="4">
    <source>
        <dbReference type="Proteomes" id="UP001206206"/>
    </source>
</evidence>
<evidence type="ECO:0000313" key="3">
    <source>
        <dbReference type="EMBL" id="MCQ4041477.1"/>
    </source>
</evidence>
<dbReference type="CDD" id="cd00408">
    <property type="entry name" value="DHDPS-like"/>
    <property type="match status" value="1"/>
</dbReference>
<gene>
    <name evidence="3" type="ORF">NON19_05405</name>
</gene>
<dbReference type="InterPro" id="IPR002220">
    <property type="entry name" value="DapA-like"/>
</dbReference>